<evidence type="ECO:0000259" key="15">
    <source>
        <dbReference type="PROSITE" id="PS51236"/>
    </source>
</evidence>
<evidence type="ECO:0000256" key="11">
    <source>
        <dbReference type="PROSITE-ProRule" id="PRU00076"/>
    </source>
</evidence>
<evidence type="ECO:0000256" key="1">
    <source>
        <dbReference type="ARBA" id="ARBA00009456"/>
    </source>
</evidence>
<organism evidence="16 17">
    <name type="scientific">Collichthys lucidus</name>
    <name type="common">Big head croaker</name>
    <name type="synonym">Sciaena lucida</name>
    <dbReference type="NCBI Taxonomy" id="240159"/>
    <lineage>
        <taxon>Eukaryota</taxon>
        <taxon>Metazoa</taxon>
        <taxon>Chordata</taxon>
        <taxon>Craniata</taxon>
        <taxon>Vertebrata</taxon>
        <taxon>Euteleostomi</taxon>
        <taxon>Actinopterygii</taxon>
        <taxon>Neopterygii</taxon>
        <taxon>Teleostei</taxon>
        <taxon>Neoteleostei</taxon>
        <taxon>Acanthomorphata</taxon>
        <taxon>Eupercaria</taxon>
        <taxon>Sciaenidae</taxon>
        <taxon>Collichthys</taxon>
    </lineage>
</organism>
<dbReference type="Gene3D" id="2.60.120.200">
    <property type="match status" value="2"/>
</dbReference>
<dbReference type="FunFam" id="2.10.25.10:FF:000027">
    <property type="entry name" value="Thrombospondin 3"/>
    <property type="match status" value="1"/>
</dbReference>
<protein>
    <recommendedName>
        <fullName evidence="10">Thrombospondin-2</fullName>
    </recommendedName>
</protein>
<dbReference type="FunFam" id="2.10.25.10:FF:000025">
    <property type="entry name" value="Thrombospondin 3"/>
    <property type="match status" value="1"/>
</dbReference>
<dbReference type="AlphaFoldDB" id="A0A4U5VCW9"/>
<evidence type="ECO:0000256" key="13">
    <source>
        <dbReference type="SAM" id="MobiDB-lite"/>
    </source>
</evidence>
<evidence type="ECO:0000256" key="2">
    <source>
        <dbReference type="ARBA" id="ARBA00022536"/>
    </source>
</evidence>
<feature type="repeat" description="TSP type-3" evidence="12">
    <location>
        <begin position="566"/>
        <end position="601"/>
    </location>
</feature>
<dbReference type="Pfam" id="PF02412">
    <property type="entry name" value="TSP_3"/>
    <property type="match status" value="6"/>
</dbReference>
<dbReference type="GO" id="GO:0008201">
    <property type="term" value="F:heparin binding"/>
    <property type="evidence" value="ECO:0007669"/>
    <property type="project" value="UniProtKB-KW"/>
</dbReference>
<accession>A0A4U5VCW9</accession>
<feature type="repeat" description="TSP type-3" evidence="12">
    <location>
        <begin position="625"/>
        <end position="660"/>
    </location>
</feature>
<dbReference type="SUPFAM" id="SSF49899">
    <property type="entry name" value="Concanavalin A-like lectins/glucanases"/>
    <property type="match status" value="2"/>
</dbReference>
<dbReference type="PROSITE" id="PS51234">
    <property type="entry name" value="TSP3"/>
    <property type="match status" value="4"/>
</dbReference>
<dbReference type="SMART" id="SM00181">
    <property type="entry name" value="EGF"/>
    <property type="match status" value="3"/>
</dbReference>
<dbReference type="Gene3D" id="2.10.25.10">
    <property type="entry name" value="Laminin"/>
    <property type="match status" value="3"/>
</dbReference>
<evidence type="ECO:0000256" key="10">
    <source>
        <dbReference type="ARBA" id="ARBA00072400"/>
    </source>
</evidence>
<name>A0A4U5VCW9_COLLU</name>
<evidence type="ECO:0000313" key="16">
    <source>
        <dbReference type="EMBL" id="TKS85441.1"/>
    </source>
</evidence>
<keyword evidence="4" id="KW-0732">Signal</keyword>
<feature type="region of interest" description="Disordered" evidence="13">
    <location>
        <begin position="563"/>
        <end position="583"/>
    </location>
</feature>
<evidence type="ECO:0000256" key="8">
    <source>
        <dbReference type="ARBA" id="ARBA00023157"/>
    </source>
</evidence>
<keyword evidence="3" id="KW-0358">Heparin-binding</keyword>
<keyword evidence="5" id="KW-0677">Repeat</keyword>
<dbReference type="InterPro" id="IPR028974">
    <property type="entry name" value="TSP_type-3_rpt"/>
</dbReference>
<feature type="domain" description="TSP C-terminal" evidence="15">
    <location>
        <begin position="797"/>
        <end position="1008"/>
    </location>
</feature>
<dbReference type="GO" id="GO:0005576">
    <property type="term" value="C:extracellular region"/>
    <property type="evidence" value="ECO:0007669"/>
    <property type="project" value="InterPro"/>
</dbReference>
<dbReference type="InterPro" id="IPR000742">
    <property type="entry name" value="EGF"/>
</dbReference>
<dbReference type="SMART" id="SM00179">
    <property type="entry name" value="EGF_CA"/>
    <property type="match status" value="2"/>
</dbReference>
<dbReference type="InterPro" id="IPR001881">
    <property type="entry name" value="EGF-like_Ca-bd_dom"/>
</dbReference>
<keyword evidence="9" id="KW-0325">Glycoprotein</keyword>
<dbReference type="STRING" id="240159.A0A4U5VCW9"/>
<dbReference type="GO" id="GO:0016525">
    <property type="term" value="P:negative regulation of angiogenesis"/>
    <property type="evidence" value="ECO:0007669"/>
    <property type="project" value="TreeGrafter"/>
</dbReference>
<sequence>MHDTSSLITYVTGVAKEGEQEDETSFDLFEISHITRKTLGAKQFRGQNSDAPAYRFIRFDHLPPVSPPILKQILRQIQNNEGFVFVASIRQDRASRGTLIGLEGPDGRRQFEIVSNGRANSLDLTYWVDGSQNVVSFEDVDLSDSQWKNITLHVHGENANLFVGCSLIDSFILDEPFYEHLQAEGSRMYVAKGSIRENHFRSNQGKSFLTKQGLLQNVRFIFDTTVEDVLLSRDCEVTKQDDANIVSESTEIVDVSPSITTNIIGQKTDEAGADMCERSCEELSTMFQELNGLRVVVSNLIDGLQKVLKTVRMAGPPGQSGQSVQSPAGQELNKGVGHVMQPVTRALDLLSRRESAVWANAIAVHGGKKCIGEANDSDSCNKEDCPIDGCLSNPCFGGVDCNSSPDGSWECGPCPAGFRGNGTHCEDINECDMVSDVCYKVSGTQRCVNTDPGFHCLPCPKRYKGTQPFGMGVEAAKKNKQVCEPENPCKDKTHNCHKYAECIYISHFSDPMYKCECRTGYAGDGFICGEDSDLDGWPNQNLVCGANATYHCKKDNCPSLPNSGQEDFDRDGQGDACDKDDDNDGILDERDNCPLLYNPRQFDFDKDEVGDRCDNCPYEHNPAQIDTDHNGEGDACAVDIDGDEIMNENDNCPYVYNTDQKDTDMDGVGDQCDNCPLLHNPDQIDVDNDLVGDHCDNNQDIDEDGHQNNLDNCPYVANANQADHDKDGKGDACDYDDDDDGIPDDKDNCRLTPNADQLDSDGDGRGDACKDDFDNDSIPDILDVCPENNAISATDFRKFQMVHLDPKGTTQIDPNWVVRHQGKELVQTANSDPGIAVGFDEFNAVDFSGTMYVNTDRDDDYAGFVFGYQSSGRFYVVMWKQITQTYWEDKPSKAFGISGVSLKVVNSTTGTGENLRNALWHTGNTPGQVRTLWHDPKNIGWKDYTAYRWHLIHRPKTGFIRVVVYEGKQIMADSGPVYDKTFAGGRLGLFVFSQELVFFSDLKYECRG</sequence>
<keyword evidence="6 12" id="KW-0106">Calcium</keyword>
<dbReference type="PANTHER" id="PTHR10199:SF10">
    <property type="entry name" value="THROMBOSPONDIN-2"/>
    <property type="match status" value="1"/>
</dbReference>
<feature type="region of interest" description="Disordered" evidence="13">
    <location>
        <begin position="695"/>
        <end position="771"/>
    </location>
</feature>
<evidence type="ECO:0000313" key="17">
    <source>
        <dbReference type="Proteomes" id="UP000298787"/>
    </source>
</evidence>
<dbReference type="FunFam" id="4.10.1080.10:FF:000003">
    <property type="entry name" value="Thrombospondin 2"/>
    <property type="match status" value="1"/>
</dbReference>
<keyword evidence="8" id="KW-1015">Disulfide bond</keyword>
<reference evidence="16 17" key="1">
    <citation type="submission" date="2019-01" db="EMBL/GenBank/DDBJ databases">
        <title>Genome Assembly of Collichthys lucidus.</title>
        <authorList>
            <person name="Cai M."/>
            <person name="Xiao S."/>
        </authorList>
    </citation>
    <scope>NUCLEOTIDE SEQUENCE [LARGE SCALE GENOMIC DNA]</scope>
    <source>
        <strain evidence="16">JT15FE1705JMU</strain>
        <tissue evidence="16">Muscle</tissue>
    </source>
</reference>
<dbReference type="PROSITE" id="PS50026">
    <property type="entry name" value="EGF_3"/>
    <property type="match status" value="1"/>
</dbReference>
<feature type="domain" description="EGF-like" evidence="14">
    <location>
        <begin position="485"/>
        <end position="527"/>
    </location>
</feature>
<dbReference type="PANTHER" id="PTHR10199">
    <property type="entry name" value="THROMBOSPONDIN"/>
    <property type="match status" value="1"/>
</dbReference>
<feature type="compositionally biased region" description="Basic and acidic residues" evidence="13">
    <location>
        <begin position="722"/>
        <end position="732"/>
    </location>
</feature>
<evidence type="ECO:0000256" key="3">
    <source>
        <dbReference type="ARBA" id="ARBA00022674"/>
    </source>
</evidence>
<dbReference type="PROSITE" id="PS51236">
    <property type="entry name" value="TSP_CTER"/>
    <property type="match status" value="1"/>
</dbReference>
<dbReference type="InterPro" id="IPR048287">
    <property type="entry name" value="TSPN-like_N"/>
</dbReference>
<proteinExistence type="inferred from homology"/>
<dbReference type="InterPro" id="IPR024731">
    <property type="entry name" value="NELL2-like_EGF"/>
</dbReference>
<gene>
    <name evidence="16" type="ORF">D9C73_019901</name>
</gene>
<dbReference type="Proteomes" id="UP000298787">
    <property type="component" value="Chromosome 17"/>
</dbReference>
<dbReference type="FunFam" id="4.10.1080.10:FF:000001">
    <property type="entry name" value="Thrombospondin 3"/>
    <property type="match status" value="1"/>
</dbReference>
<feature type="compositionally biased region" description="Basic and acidic residues" evidence="13">
    <location>
        <begin position="762"/>
        <end position="771"/>
    </location>
</feature>
<feature type="repeat" description="TSP type-3" evidence="12">
    <location>
        <begin position="758"/>
        <end position="793"/>
    </location>
</feature>
<dbReference type="InterPro" id="IPR017897">
    <property type="entry name" value="Thrombospondin_3_rpt"/>
</dbReference>
<dbReference type="SUPFAM" id="SSF57196">
    <property type="entry name" value="EGF/Laminin"/>
    <property type="match status" value="1"/>
</dbReference>
<feature type="repeat" description="TSP type-3" evidence="12">
    <location>
        <begin position="722"/>
        <end position="757"/>
    </location>
</feature>
<evidence type="ECO:0000259" key="14">
    <source>
        <dbReference type="PROSITE" id="PS50026"/>
    </source>
</evidence>
<comment type="similarity">
    <text evidence="1">Belongs to the thrombospondin family.</text>
</comment>
<evidence type="ECO:0000256" key="12">
    <source>
        <dbReference type="PROSITE-ProRule" id="PRU00634"/>
    </source>
</evidence>
<dbReference type="GO" id="GO:0005509">
    <property type="term" value="F:calcium ion binding"/>
    <property type="evidence" value="ECO:0007669"/>
    <property type="project" value="UniProtKB-UniRule"/>
</dbReference>
<feature type="compositionally biased region" description="Acidic residues" evidence="13">
    <location>
        <begin position="733"/>
        <end position="742"/>
    </location>
</feature>
<dbReference type="FunFam" id="2.60.120.200:FF:000067">
    <property type="entry name" value="Thrombospondin 2"/>
    <property type="match status" value="1"/>
</dbReference>
<evidence type="ECO:0000256" key="4">
    <source>
        <dbReference type="ARBA" id="ARBA00022729"/>
    </source>
</evidence>
<dbReference type="InterPro" id="IPR008859">
    <property type="entry name" value="Thrombospondin_C"/>
</dbReference>
<dbReference type="FunFam" id="2.60.120.200:FF:000009">
    <property type="entry name" value="Thrombospondin 1"/>
    <property type="match status" value="1"/>
</dbReference>
<dbReference type="GO" id="GO:0007155">
    <property type="term" value="P:cell adhesion"/>
    <property type="evidence" value="ECO:0007669"/>
    <property type="project" value="UniProtKB-KW"/>
</dbReference>
<dbReference type="Pfam" id="PF12947">
    <property type="entry name" value="EGF_3"/>
    <property type="match status" value="1"/>
</dbReference>
<dbReference type="SUPFAM" id="SSF103647">
    <property type="entry name" value="TSP type-3 repeat"/>
    <property type="match status" value="3"/>
</dbReference>
<dbReference type="EMBL" id="CM014094">
    <property type="protein sequence ID" value="TKS85441.1"/>
    <property type="molecule type" value="Genomic_DNA"/>
</dbReference>
<keyword evidence="17" id="KW-1185">Reference proteome</keyword>
<evidence type="ECO:0000256" key="7">
    <source>
        <dbReference type="ARBA" id="ARBA00022889"/>
    </source>
</evidence>
<dbReference type="FunFam" id="2.10.25.10:FF:000070">
    <property type="entry name" value="Thrombospondin 2"/>
    <property type="match status" value="1"/>
</dbReference>
<evidence type="ECO:0000256" key="6">
    <source>
        <dbReference type="ARBA" id="ARBA00022837"/>
    </source>
</evidence>
<keyword evidence="2 11" id="KW-0245">EGF-like domain</keyword>
<keyword evidence="7" id="KW-0130">Cell adhesion</keyword>
<dbReference type="InterPro" id="IPR003367">
    <property type="entry name" value="Thrombospondin_3-like_rpt"/>
</dbReference>
<dbReference type="InterPro" id="IPR013320">
    <property type="entry name" value="ConA-like_dom_sf"/>
</dbReference>
<dbReference type="SMART" id="SM00210">
    <property type="entry name" value="TSPN"/>
    <property type="match status" value="1"/>
</dbReference>
<evidence type="ECO:0000256" key="5">
    <source>
        <dbReference type="ARBA" id="ARBA00022737"/>
    </source>
</evidence>
<comment type="caution">
    <text evidence="11">Lacks conserved residue(s) required for the propagation of feature annotation.</text>
</comment>
<dbReference type="Pfam" id="PF05735">
    <property type="entry name" value="TSP_C"/>
    <property type="match status" value="1"/>
</dbReference>
<dbReference type="Gene3D" id="4.10.1080.10">
    <property type="entry name" value="TSP type-3 repeat"/>
    <property type="match status" value="2"/>
</dbReference>
<evidence type="ECO:0000256" key="9">
    <source>
        <dbReference type="ARBA" id="ARBA00023180"/>
    </source>
</evidence>